<accession>A0A835D021</accession>
<name>A0A835D021_TETSI</name>
<feature type="region of interest" description="Disordered" evidence="1">
    <location>
        <begin position="1"/>
        <end position="31"/>
    </location>
</feature>
<keyword evidence="3" id="KW-1185">Reference proteome</keyword>
<evidence type="ECO:0000313" key="2">
    <source>
        <dbReference type="EMBL" id="KAF8370065.1"/>
    </source>
</evidence>
<dbReference type="PANTHER" id="PTHR33386">
    <property type="entry name" value="OS02G0740600 PROTEIN"/>
    <property type="match status" value="1"/>
</dbReference>
<dbReference type="EMBL" id="JABCRI010000307">
    <property type="protein sequence ID" value="KAF8370065.1"/>
    <property type="molecule type" value="Genomic_DNA"/>
</dbReference>
<reference evidence="2 3" key="1">
    <citation type="submission" date="2020-04" db="EMBL/GenBank/DDBJ databases">
        <title>Plant Genome Project.</title>
        <authorList>
            <person name="Zhang R.-G."/>
        </authorList>
    </citation>
    <scope>NUCLEOTIDE SEQUENCE [LARGE SCALE GENOMIC DNA]</scope>
    <source>
        <strain evidence="2">YNK0</strain>
        <tissue evidence="2">Leaf</tissue>
    </source>
</reference>
<dbReference type="AlphaFoldDB" id="A0A835D021"/>
<dbReference type="PANTHER" id="PTHR33386:SF5">
    <property type="entry name" value="OS02G0740600 PROTEIN"/>
    <property type="match status" value="1"/>
</dbReference>
<dbReference type="Proteomes" id="UP000655225">
    <property type="component" value="Unassembled WGS sequence"/>
</dbReference>
<evidence type="ECO:0000256" key="1">
    <source>
        <dbReference type="SAM" id="MobiDB-lite"/>
    </source>
</evidence>
<organism evidence="2 3">
    <name type="scientific">Tetracentron sinense</name>
    <name type="common">Spur-leaf</name>
    <dbReference type="NCBI Taxonomy" id="13715"/>
    <lineage>
        <taxon>Eukaryota</taxon>
        <taxon>Viridiplantae</taxon>
        <taxon>Streptophyta</taxon>
        <taxon>Embryophyta</taxon>
        <taxon>Tracheophyta</taxon>
        <taxon>Spermatophyta</taxon>
        <taxon>Magnoliopsida</taxon>
        <taxon>Trochodendrales</taxon>
        <taxon>Trochodendraceae</taxon>
        <taxon>Tetracentron</taxon>
    </lineage>
</organism>
<evidence type="ECO:0000313" key="3">
    <source>
        <dbReference type="Proteomes" id="UP000655225"/>
    </source>
</evidence>
<gene>
    <name evidence="2" type="ORF">HHK36_031896</name>
</gene>
<protein>
    <submittedName>
        <fullName evidence="2">Uncharacterized protein</fullName>
    </submittedName>
</protein>
<comment type="caution">
    <text evidence="2">The sequence shown here is derived from an EMBL/GenBank/DDBJ whole genome shotgun (WGS) entry which is preliminary data.</text>
</comment>
<dbReference type="OrthoDB" id="1905524at2759"/>
<proteinExistence type="predicted"/>
<sequence length="148" mass="16533">MERNNSYGASWADQWDYSNPDPVPEQKSSGATAKYGKKLGVGFGKTKEVTSTGMKKMKEGTSKGLQWIKDKVFVGTWNVAGRSPVGSLCGYMECNWFILKDTNNIYALSYVERMIKCLKRGESASHHPRFFCANQTLSLTRKAKISST</sequence>